<dbReference type="PANTHER" id="PTHR30328:SF54">
    <property type="entry name" value="HTH-TYPE TRANSCRIPTIONAL REPRESSOR SCO4008"/>
    <property type="match status" value="1"/>
</dbReference>
<dbReference type="KEGG" id="cpas:Clopa_4688"/>
<dbReference type="PATRIC" id="fig|86416.3.peg.4679"/>
<dbReference type="Proteomes" id="UP000013523">
    <property type="component" value="Chromosome"/>
</dbReference>
<feature type="DNA-binding region" description="H-T-H motif" evidence="2">
    <location>
        <begin position="34"/>
        <end position="53"/>
    </location>
</feature>
<feature type="domain" description="HTH tetR-type" evidence="3">
    <location>
        <begin position="11"/>
        <end position="71"/>
    </location>
</feature>
<dbReference type="STRING" id="86416.Clopa_4688"/>
<gene>
    <name evidence="4" type="ORF">Clopa_4688</name>
</gene>
<dbReference type="RefSeq" id="WP_015617646.1">
    <property type="nucleotide sequence ID" value="NC_021182.1"/>
</dbReference>
<dbReference type="AlphaFoldDB" id="R4K872"/>
<evidence type="ECO:0000256" key="2">
    <source>
        <dbReference type="PROSITE-ProRule" id="PRU00335"/>
    </source>
</evidence>
<dbReference type="GO" id="GO:0006355">
    <property type="term" value="P:regulation of DNA-templated transcription"/>
    <property type="evidence" value="ECO:0007669"/>
    <property type="project" value="UniProtKB-ARBA"/>
</dbReference>
<evidence type="ECO:0000259" key="3">
    <source>
        <dbReference type="PROSITE" id="PS50977"/>
    </source>
</evidence>
<dbReference type="InterPro" id="IPR050109">
    <property type="entry name" value="HTH-type_TetR-like_transc_reg"/>
</dbReference>
<dbReference type="PANTHER" id="PTHR30328">
    <property type="entry name" value="TRANSCRIPTIONAL REPRESSOR"/>
    <property type="match status" value="1"/>
</dbReference>
<protein>
    <submittedName>
        <fullName evidence="4">Transcriptional regulator</fullName>
    </submittedName>
</protein>
<dbReference type="Pfam" id="PF00440">
    <property type="entry name" value="TetR_N"/>
    <property type="match status" value="1"/>
</dbReference>
<name>R4K872_CLOPA</name>
<evidence type="ECO:0000313" key="4">
    <source>
        <dbReference type="EMBL" id="AGK99377.1"/>
    </source>
</evidence>
<dbReference type="Gene3D" id="1.10.357.10">
    <property type="entry name" value="Tetracycline Repressor, domain 2"/>
    <property type="match status" value="1"/>
</dbReference>
<dbReference type="eggNOG" id="COG1309">
    <property type="taxonomic scope" value="Bacteria"/>
</dbReference>
<reference evidence="4 5" key="1">
    <citation type="submission" date="2012-01" db="EMBL/GenBank/DDBJ databases">
        <title>Complete sequence of chromosome of Clostridium pasteurianum BC1.</title>
        <authorList>
            <consortium name="US DOE Joint Genome Institute"/>
            <person name="Lucas S."/>
            <person name="Han J."/>
            <person name="Lapidus A."/>
            <person name="Cheng J.-F."/>
            <person name="Goodwin L."/>
            <person name="Pitluck S."/>
            <person name="Peters L."/>
            <person name="Mikhailova N."/>
            <person name="Teshima H."/>
            <person name="Detter J.C."/>
            <person name="Han C."/>
            <person name="Tapia R."/>
            <person name="Land M."/>
            <person name="Hauser L."/>
            <person name="Kyrpides N."/>
            <person name="Ivanova N."/>
            <person name="Pagani I."/>
            <person name="Dunn J."/>
            <person name="Taghavi S."/>
            <person name="Francis A."/>
            <person name="van der Lelie D."/>
            <person name="Woyke T."/>
        </authorList>
    </citation>
    <scope>NUCLEOTIDE SEQUENCE [LARGE SCALE GENOMIC DNA]</scope>
    <source>
        <strain evidence="4 5">BC1</strain>
    </source>
</reference>
<sequence>MPKETFFNLNDEKKERILRAAINEFLEKGFEKGNIGNIAKKAEVAKGSMYQYFENKKELFLFSIQWSLEFIYEKYNKYEAVKDKDINIFDFSYETSKNMWVQLQDEKEMCIFIQNVFFGKYGGITDESISNMMKISDKYTLELIRKGKENGSIRKDIDDNMILIFMTGVSIRFKEDLMKRVRSEGSDIMNNDFESFDNDIKRLLELLKNGMGAN</sequence>
<dbReference type="SUPFAM" id="SSF48498">
    <property type="entry name" value="Tetracyclin repressor-like, C-terminal domain"/>
    <property type="match status" value="1"/>
</dbReference>
<dbReference type="EMBL" id="CP003261">
    <property type="protein sequence ID" value="AGK99377.1"/>
    <property type="molecule type" value="Genomic_DNA"/>
</dbReference>
<dbReference type="PRINTS" id="PR00455">
    <property type="entry name" value="HTHTETR"/>
</dbReference>
<organism evidence="4 5">
    <name type="scientific">Clostridium pasteurianum BC1</name>
    <dbReference type="NCBI Taxonomy" id="86416"/>
    <lineage>
        <taxon>Bacteria</taxon>
        <taxon>Bacillati</taxon>
        <taxon>Bacillota</taxon>
        <taxon>Clostridia</taxon>
        <taxon>Eubacteriales</taxon>
        <taxon>Clostridiaceae</taxon>
        <taxon>Clostridium</taxon>
    </lineage>
</organism>
<evidence type="ECO:0000256" key="1">
    <source>
        <dbReference type="ARBA" id="ARBA00023125"/>
    </source>
</evidence>
<accession>R4K872</accession>
<dbReference type="GO" id="GO:0003677">
    <property type="term" value="F:DNA binding"/>
    <property type="evidence" value="ECO:0007669"/>
    <property type="project" value="UniProtKB-UniRule"/>
</dbReference>
<dbReference type="PROSITE" id="PS50977">
    <property type="entry name" value="HTH_TETR_2"/>
    <property type="match status" value="1"/>
</dbReference>
<keyword evidence="1 2" id="KW-0238">DNA-binding</keyword>
<dbReference type="OrthoDB" id="9812484at2"/>
<evidence type="ECO:0000313" key="5">
    <source>
        <dbReference type="Proteomes" id="UP000013523"/>
    </source>
</evidence>
<dbReference type="HOGENOM" id="CLU_069356_45_1_9"/>
<keyword evidence="5" id="KW-1185">Reference proteome</keyword>
<proteinExistence type="predicted"/>
<dbReference type="SUPFAM" id="SSF46689">
    <property type="entry name" value="Homeodomain-like"/>
    <property type="match status" value="1"/>
</dbReference>
<dbReference type="InterPro" id="IPR009057">
    <property type="entry name" value="Homeodomain-like_sf"/>
</dbReference>
<dbReference type="InterPro" id="IPR001647">
    <property type="entry name" value="HTH_TetR"/>
</dbReference>
<dbReference type="InterPro" id="IPR036271">
    <property type="entry name" value="Tet_transcr_reg_TetR-rel_C_sf"/>
</dbReference>